<sequence>MEVFNLPELLELILPHLDMKTLLFAQGVNIKFKSTIENSADCQDKLFFRLEAGRGKDGNDMLNPMVVKNAPSTCDLHEQTGNCACKACTTKKWTFNFDVSKMSKIASARRMVLSWSLREHCLAPGTDMQFIDKTPSGEEIMCWRVRDPVIHVIKETREENVTSTYGGYTVAFLQSYYGNCCNGAHYGAHYGTDAGNDLPNVGDVGSYFHSIEVPLLKYNVTDNW</sequence>
<keyword evidence="2" id="KW-1185">Reference proteome</keyword>
<comment type="caution">
    <text evidence="1">The sequence shown here is derived from an EMBL/GenBank/DDBJ whole genome shotgun (WGS) entry which is preliminary data.</text>
</comment>
<evidence type="ECO:0000313" key="2">
    <source>
        <dbReference type="Proteomes" id="UP000192596"/>
    </source>
</evidence>
<evidence type="ECO:0000313" key="1">
    <source>
        <dbReference type="EMBL" id="OQN95884.1"/>
    </source>
</evidence>
<proteinExistence type="predicted"/>
<protein>
    <recommendedName>
        <fullName evidence="3">F-box domain-containing protein</fullName>
    </recommendedName>
</protein>
<dbReference type="AlphaFoldDB" id="A0A1V8S9G3"/>
<name>A0A1V8S9G3_9PEZI</name>
<gene>
    <name evidence="1" type="ORF">B0A48_18169</name>
</gene>
<accession>A0A1V8S9G3</accession>
<dbReference type="Proteomes" id="UP000192596">
    <property type="component" value="Unassembled WGS sequence"/>
</dbReference>
<dbReference type="STRING" id="1507870.A0A1V8S9G3"/>
<reference evidence="2" key="1">
    <citation type="submission" date="2017-03" db="EMBL/GenBank/DDBJ databases">
        <title>Genomes of endolithic fungi from Antarctica.</title>
        <authorList>
            <person name="Coleine C."/>
            <person name="Masonjones S."/>
            <person name="Stajich J.E."/>
        </authorList>
    </citation>
    <scope>NUCLEOTIDE SEQUENCE [LARGE SCALE GENOMIC DNA]</scope>
    <source>
        <strain evidence="2">CCFEE 5527</strain>
    </source>
</reference>
<evidence type="ECO:0008006" key="3">
    <source>
        <dbReference type="Google" id="ProtNLM"/>
    </source>
</evidence>
<dbReference type="EMBL" id="NAJO01000077">
    <property type="protein sequence ID" value="OQN95884.1"/>
    <property type="molecule type" value="Genomic_DNA"/>
</dbReference>
<organism evidence="1 2">
    <name type="scientific">Cryoendolithus antarcticus</name>
    <dbReference type="NCBI Taxonomy" id="1507870"/>
    <lineage>
        <taxon>Eukaryota</taxon>
        <taxon>Fungi</taxon>
        <taxon>Dikarya</taxon>
        <taxon>Ascomycota</taxon>
        <taxon>Pezizomycotina</taxon>
        <taxon>Dothideomycetes</taxon>
        <taxon>Dothideomycetidae</taxon>
        <taxon>Cladosporiales</taxon>
        <taxon>Cladosporiaceae</taxon>
        <taxon>Cryoendolithus</taxon>
    </lineage>
</organism>
<dbReference type="InParanoid" id="A0A1V8S9G3"/>